<feature type="region of interest" description="Disordered" evidence="1">
    <location>
        <begin position="1"/>
        <end position="29"/>
    </location>
</feature>
<keyword evidence="3" id="KW-1185">Reference proteome</keyword>
<evidence type="ECO:0000256" key="1">
    <source>
        <dbReference type="SAM" id="MobiDB-lite"/>
    </source>
</evidence>
<proteinExistence type="predicted"/>
<protein>
    <submittedName>
        <fullName evidence="2">Uncharacterized protein</fullName>
    </submittedName>
</protein>
<organism evidence="2 3">
    <name type="scientific">Fomitopsis schrenkii</name>
    <name type="common">Brown rot fungus</name>
    <dbReference type="NCBI Taxonomy" id="2126942"/>
    <lineage>
        <taxon>Eukaryota</taxon>
        <taxon>Fungi</taxon>
        <taxon>Dikarya</taxon>
        <taxon>Basidiomycota</taxon>
        <taxon>Agaricomycotina</taxon>
        <taxon>Agaricomycetes</taxon>
        <taxon>Polyporales</taxon>
        <taxon>Fomitopsis</taxon>
    </lineage>
</organism>
<evidence type="ECO:0000313" key="2">
    <source>
        <dbReference type="EMBL" id="EPS93903.1"/>
    </source>
</evidence>
<dbReference type="InParanoid" id="S8DRT3"/>
<dbReference type="OrthoDB" id="2688393at2759"/>
<dbReference type="InterPro" id="IPR041078">
    <property type="entry name" value="Plavaka"/>
</dbReference>
<dbReference type="AlphaFoldDB" id="S8DRT3"/>
<name>S8DRT3_FOMSC</name>
<accession>S8DRT3</accession>
<dbReference type="HOGENOM" id="CLU_006344_5_1_1"/>
<reference evidence="2 3" key="1">
    <citation type="journal article" date="2012" name="Science">
        <title>The Paleozoic origin of enzymatic lignin decomposition reconstructed from 31 fungal genomes.</title>
        <authorList>
            <person name="Floudas D."/>
            <person name="Binder M."/>
            <person name="Riley R."/>
            <person name="Barry K."/>
            <person name="Blanchette R.A."/>
            <person name="Henrissat B."/>
            <person name="Martinez A.T."/>
            <person name="Otillar R."/>
            <person name="Spatafora J.W."/>
            <person name="Yadav J.S."/>
            <person name="Aerts A."/>
            <person name="Benoit I."/>
            <person name="Boyd A."/>
            <person name="Carlson A."/>
            <person name="Copeland A."/>
            <person name="Coutinho P.M."/>
            <person name="de Vries R.P."/>
            <person name="Ferreira P."/>
            <person name="Findley K."/>
            <person name="Foster B."/>
            <person name="Gaskell J."/>
            <person name="Glotzer D."/>
            <person name="Gorecki P."/>
            <person name="Heitman J."/>
            <person name="Hesse C."/>
            <person name="Hori C."/>
            <person name="Igarashi K."/>
            <person name="Jurgens J.A."/>
            <person name="Kallen N."/>
            <person name="Kersten P."/>
            <person name="Kohler A."/>
            <person name="Kuees U."/>
            <person name="Kumar T.K.A."/>
            <person name="Kuo A."/>
            <person name="LaButti K."/>
            <person name="Larrondo L.F."/>
            <person name="Lindquist E."/>
            <person name="Ling A."/>
            <person name="Lombard V."/>
            <person name="Lucas S."/>
            <person name="Lundell T."/>
            <person name="Martin R."/>
            <person name="McLaughlin D.J."/>
            <person name="Morgenstern I."/>
            <person name="Morin E."/>
            <person name="Murat C."/>
            <person name="Nagy L.G."/>
            <person name="Nolan M."/>
            <person name="Ohm R.A."/>
            <person name="Patyshakuliyeva A."/>
            <person name="Rokas A."/>
            <person name="Ruiz-Duenas F.J."/>
            <person name="Sabat G."/>
            <person name="Salamov A."/>
            <person name="Samejima M."/>
            <person name="Schmutz J."/>
            <person name="Slot J.C."/>
            <person name="St John F."/>
            <person name="Stenlid J."/>
            <person name="Sun H."/>
            <person name="Sun S."/>
            <person name="Syed K."/>
            <person name="Tsang A."/>
            <person name="Wiebenga A."/>
            <person name="Young D."/>
            <person name="Pisabarro A."/>
            <person name="Eastwood D.C."/>
            <person name="Martin F."/>
            <person name="Cullen D."/>
            <person name="Grigoriev I.V."/>
            <person name="Hibbett D.S."/>
        </authorList>
    </citation>
    <scope>NUCLEOTIDE SEQUENCE</scope>
    <source>
        <strain evidence="3">FP-58527</strain>
    </source>
</reference>
<evidence type="ECO:0000313" key="3">
    <source>
        <dbReference type="Proteomes" id="UP000015241"/>
    </source>
</evidence>
<gene>
    <name evidence="2" type="ORF">FOMPIDRAFT_60752</name>
</gene>
<dbReference type="Pfam" id="PF18759">
    <property type="entry name" value="Plavaka"/>
    <property type="match status" value="1"/>
</dbReference>
<sequence>MLWAAKNEEFLLEIPPDPPDSEDEDKQDELSSLYDFVEVCVPGPLHQQPNVPGHSTRSVPLILEEDDDEQYMEEDTMAGKILFTNQDMQEKWLRGRGKHVPRAESELQFCFGGDSEPASEPSPWGPFESEMEWCFASWAVKEGIKLSSIDNALEIPGFRERLGLSYHNTCSLLQRIDSLPERAEWEERWITFKDRPNKCHLLQFCDIIQAICTLLGNPEHTNRIVYRPRQLF</sequence>
<dbReference type="EMBL" id="KE504252">
    <property type="protein sequence ID" value="EPS93903.1"/>
    <property type="molecule type" value="Genomic_DNA"/>
</dbReference>
<dbReference type="Proteomes" id="UP000015241">
    <property type="component" value="Unassembled WGS sequence"/>
</dbReference>